<evidence type="ECO:0000313" key="2">
    <source>
        <dbReference type="Proteomes" id="UP000765509"/>
    </source>
</evidence>
<sequence>MNIATTINLLWANLEAMQLVEKKSIETNNHSSDHQPIKTILKLKDKRPEVRQPYQAMKITGIDESPSFQEIQQGFAKHLQSNTQQTKEKVEKDAEWISKTLKDEYLKQGKWMNTNTNKAKAWWDKKLLNPIVKERNRLRRWILLTRSAEANTFYQQW</sequence>
<dbReference type="Proteomes" id="UP000765509">
    <property type="component" value="Unassembled WGS sequence"/>
</dbReference>
<comment type="caution">
    <text evidence="1">The sequence shown here is derived from an EMBL/GenBank/DDBJ whole genome shotgun (WGS) entry which is preliminary data.</text>
</comment>
<dbReference type="EMBL" id="AVOT02007764">
    <property type="protein sequence ID" value="MBW0484614.1"/>
    <property type="molecule type" value="Genomic_DNA"/>
</dbReference>
<keyword evidence="2" id="KW-1185">Reference proteome</keyword>
<dbReference type="OrthoDB" id="2505506at2759"/>
<accession>A0A9Q3GZK5</accession>
<proteinExistence type="predicted"/>
<gene>
    <name evidence="1" type="ORF">O181_024329</name>
</gene>
<organism evidence="1 2">
    <name type="scientific">Austropuccinia psidii MF-1</name>
    <dbReference type="NCBI Taxonomy" id="1389203"/>
    <lineage>
        <taxon>Eukaryota</taxon>
        <taxon>Fungi</taxon>
        <taxon>Dikarya</taxon>
        <taxon>Basidiomycota</taxon>
        <taxon>Pucciniomycotina</taxon>
        <taxon>Pucciniomycetes</taxon>
        <taxon>Pucciniales</taxon>
        <taxon>Sphaerophragmiaceae</taxon>
        <taxon>Austropuccinia</taxon>
    </lineage>
</organism>
<dbReference type="AlphaFoldDB" id="A0A9Q3GZK5"/>
<evidence type="ECO:0000313" key="1">
    <source>
        <dbReference type="EMBL" id="MBW0484614.1"/>
    </source>
</evidence>
<protein>
    <submittedName>
        <fullName evidence="1">Uncharacterized protein</fullName>
    </submittedName>
</protein>
<reference evidence="1" key="1">
    <citation type="submission" date="2021-03" db="EMBL/GenBank/DDBJ databases">
        <title>Draft genome sequence of rust myrtle Austropuccinia psidii MF-1, a brazilian biotype.</title>
        <authorList>
            <person name="Quecine M.C."/>
            <person name="Pachon D.M.R."/>
            <person name="Bonatelli M.L."/>
            <person name="Correr F.H."/>
            <person name="Franceschini L.M."/>
            <person name="Leite T.F."/>
            <person name="Margarido G.R.A."/>
            <person name="Almeida C.A."/>
            <person name="Ferrarezi J.A."/>
            <person name="Labate C.A."/>
        </authorList>
    </citation>
    <scope>NUCLEOTIDE SEQUENCE</scope>
    <source>
        <strain evidence="1">MF-1</strain>
    </source>
</reference>
<name>A0A9Q3GZK5_9BASI</name>